<dbReference type="InterPro" id="IPR050330">
    <property type="entry name" value="Bact_OuterMem_StrucFunc"/>
</dbReference>
<dbReference type="AlphaFoldDB" id="A0AAQ2XW16"/>
<dbReference type="Gene3D" id="3.30.1330.60">
    <property type="entry name" value="OmpA-like domain"/>
    <property type="match status" value="1"/>
</dbReference>
<dbReference type="CDD" id="cd07185">
    <property type="entry name" value="OmpA_C-like"/>
    <property type="match status" value="1"/>
</dbReference>
<dbReference type="PANTHER" id="PTHR30329">
    <property type="entry name" value="STATOR ELEMENT OF FLAGELLAR MOTOR COMPLEX"/>
    <property type="match status" value="1"/>
</dbReference>
<reference evidence="3" key="1">
    <citation type="submission" date="2023-02" db="EMBL/GenBank/DDBJ databases">
        <title>Isolation, identification, and genome analysis of Vibrio campbellii in the Penaeus vannamei larvae stage.</title>
        <authorList>
            <person name="Huang T."/>
            <person name="Zhang B."/>
        </authorList>
    </citation>
    <scope>NUCLEOTIDE SEQUENCE</scope>
    <source>
        <strain evidence="3">20220413_1</strain>
    </source>
</reference>
<dbReference type="Proteomes" id="UP001219537">
    <property type="component" value="Chromosome 1"/>
</dbReference>
<name>A0AAQ2XW16_9VIBR</name>
<dbReference type="GO" id="GO:0016020">
    <property type="term" value="C:membrane"/>
    <property type="evidence" value="ECO:0007669"/>
    <property type="project" value="UniProtKB-UniRule"/>
</dbReference>
<organism evidence="3 4">
    <name type="scientific">Vibrio campbellii</name>
    <dbReference type="NCBI Taxonomy" id="680"/>
    <lineage>
        <taxon>Bacteria</taxon>
        <taxon>Pseudomonadati</taxon>
        <taxon>Pseudomonadota</taxon>
        <taxon>Gammaproteobacteria</taxon>
        <taxon>Vibrionales</taxon>
        <taxon>Vibrionaceae</taxon>
        <taxon>Vibrio</taxon>
    </lineage>
</organism>
<evidence type="ECO:0000259" key="2">
    <source>
        <dbReference type="PROSITE" id="PS51123"/>
    </source>
</evidence>
<dbReference type="EMBL" id="CP117988">
    <property type="protein sequence ID" value="WDG07088.1"/>
    <property type="molecule type" value="Genomic_DNA"/>
</dbReference>
<dbReference type="PANTHER" id="PTHR30329:SF21">
    <property type="entry name" value="LIPOPROTEIN YIAD-RELATED"/>
    <property type="match status" value="1"/>
</dbReference>
<dbReference type="InterPro" id="IPR006665">
    <property type="entry name" value="OmpA-like"/>
</dbReference>
<dbReference type="RefSeq" id="WP_274290302.1">
    <property type="nucleotide sequence ID" value="NZ_CP117988.1"/>
</dbReference>
<dbReference type="SUPFAM" id="SSF56925">
    <property type="entry name" value="OMPA-like"/>
    <property type="match status" value="1"/>
</dbReference>
<sequence>MNYSKAVLLTTLVFPLCGYGQSVMPNFEAEVGVGASYPTNAENGLSTKLGLSYKLNPHLGLYASYDAFDVSNDALSLATLGIKMKSELNSDLHLLGKVGVSNLLNQDTDSRLSNTIGLGAEYRLTTGLSALAGVDYYYHVPVARNEKLNISQVYVGIAYRFGQVNSEVVTQVEPLEPREPNVQPVELKAPEVTSAKKLFGFDSVAISSTIALEKMVRSLLANPSLKVEVKGYTDSLGSPSYNNRLSKQRAQAVANYLIDSGINEARITVFGLGESDPVASNGTEIGRAQNRRVDVLIK</sequence>
<evidence type="ECO:0000313" key="3">
    <source>
        <dbReference type="EMBL" id="WDG07088.1"/>
    </source>
</evidence>
<feature type="domain" description="OmpA-like" evidence="2">
    <location>
        <begin position="186"/>
        <end position="298"/>
    </location>
</feature>
<keyword evidence="1" id="KW-0472">Membrane</keyword>
<dbReference type="InterPro" id="IPR036737">
    <property type="entry name" value="OmpA-like_sf"/>
</dbReference>
<proteinExistence type="predicted"/>
<dbReference type="SUPFAM" id="SSF103088">
    <property type="entry name" value="OmpA-like"/>
    <property type="match status" value="1"/>
</dbReference>
<dbReference type="InterPro" id="IPR011250">
    <property type="entry name" value="OMP/PagP_B-barrel"/>
</dbReference>
<gene>
    <name evidence="3" type="ORF">PUN50_10035</name>
</gene>
<evidence type="ECO:0000313" key="4">
    <source>
        <dbReference type="Proteomes" id="UP001219537"/>
    </source>
</evidence>
<dbReference type="Gene3D" id="2.40.160.20">
    <property type="match status" value="1"/>
</dbReference>
<dbReference type="Pfam" id="PF00691">
    <property type="entry name" value="OmpA"/>
    <property type="match status" value="1"/>
</dbReference>
<evidence type="ECO:0000256" key="1">
    <source>
        <dbReference type="PROSITE-ProRule" id="PRU00473"/>
    </source>
</evidence>
<accession>A0AAQ2XW16</accession>
<protein>
    <submittedName>
        <fullName evidence="3">OmpA family protein</fullName>
    </submittedName>
</protein>
<dbReference type="PROSITE" id="PS51123">
    <property type="entry name" value="OMPA_2"/>
    <property type="match status" value="1"/>
</dbReference>